<evidence type="ECO:0000313" key="2">
    <source>
        <dbReference type="EMBL" id="HIX44986.1"/>
    </source>
</evidence>
<gene>
    <name evidence="2" type="ORF">H9982_02070</name>
</gene>
<dbReference type="InterPro" id="IPR008984">
    <property type="entry name" value="SMAD_FHA_dom_sf"/>
</dbReference>
<evidence type="ECO:0000259" key="1">
    <source>
        <dbReference type="PROSITE" id="PS50006"/>
    </source>
</evidence>
<organism evidence="2 3">
    <name type="scientific">Candidatus Barnesiella excrementipullorum</name>
    <dbReference type="NCBI Taxonomy" id="2838479"/>
    <lineage>
        <taxon>Bacteria</taxon>
        <taxon>Pseudomonadati</taxon>
        <taxon>Bacteroidota</taxon>
        <taxon>Bacteroidia</taxon>
        <taxon>Bacteroidales</taxon>
        <taxon>Barnesiellaceae</taxon>
        <taxon>Barnesiella</taxon>
    </lineage>
</organism>
<reference evidence="2" key="1">
    <citation type="journal article" date="2021" name="PeerJ">
        <title>Extensive microbial diversity within the chicken gut microbiome revealed by metagenomics and culture.</title>
        <authorList>
            <person name="Gilroy R."/>
            <person name="Ravi A."/>
            <person name="Getino M."/>
            <person name="Pursley I."/>
            <person name="Horton D.L."/>
            <person name="Alikhan N.F."/>
            <person name="Baker D."/>
            <person name="Gharbi K."/>
            <person name="Hall N."/>
            <person name="Watson M."/>
            <person name="Adriaenssens E.M."/>
            <person name="Foster-Nyarko E."/>
            <person name="Jarju S."/>
            <person name="Secka A."/>
            <person name="Antonio M."/>
            <person name="Oren A."/>
            <person name="Chaudhuri R.R."/>
            <person name="La Ragione R."/>
            <person name="Hildebrand F."/>
            <person name="Pallen M.J."/>
        </authorList>
    </citation>
    <scope>NUCLEOTIDE SEQUENCE</scope>
    <source>
        <strain evidence="2">ChiHjej12B11-16260</strain>
    </source>
</reference>
<dbReference type="PROSITE" id="PS50006">
    <property type="entry name" value="FHA_DOMAIN"/>
    <property type="match status" value="1"/>
</dbReference>
<accession>A0A9D1VQI7</accession>
<protein>
    <submittedName>
        <fullName evidence="2">FHA domain-containing protein</fullName>
    </submittedName>
</protein>
<dbReference type="CDD" id="cd00060">
    <property type="entry name" value="FHA"/>
    <property type="match status" value="1"/>
</dbReference>
<proteinExistence type="predicted"/>
<evidence type="ECO:0000313" key="3">
    <source>
        <dbReference type="Proteomes" id="UP000824246"/>
    </source>
</evidence>
<reference evidence="2" key="2">
    <citation type="submission" date="2021-04" db="EMBL/GenBank/DDBJ databases">
        <authorList>
            <person name="Gilroy R."/>
        </authorList>
    </citation>
    <scope>NUCLEOTIDE SEQUENCE</scope>
    <source>
        <strain evidence="2">ChiHjej12B11-16260</strain>
    </source>
</reference>
<dbReference type="Pfam" id="PF00498">
    <property type="entry name" value="FHA"/>
    <property type="match status" value="1"/>
</dbReference>
<dbReference type="AlphaFoldDB" id="A0A9D1VQI7"/>
<dbReference type="Proteomes" id="UP000824246">
    <property type="component" value="Unassembled WGS sequence"/>
</dbReference>
<comment type="caution">
    <text evidence="2">The sequence shown here is derived from an EMBL/GenBank/DDBJ whole genome shotgun (WGS) entry which is preliminary data.</text>
</comment>
<dbReference type="EMBL" id="DXFB01000051">
    <property type="protein sequence ID" value="HIX44986.1"/>
    <property type="molecule type" value="Genomic_DNA"/>
</dbReference>
<feature type="domain" description="FHA" evidence="1">
    <location>
        <begin position="79"/>
        <end position="137"/>
    </location>
</feature>
<dbReference type="Gene3D" id="2.60.200.20">
    <property type="match status" value="1"/>
</dbReference>
<sequence length="171" mass="19552">MKRIVCPKCEHKFTFDETRYKGAKNISFACPECRKHFSLSIDEINEMNEEEHSFPYGYITVVENSFCYRQTFGLKPGDNIIGRRSPGSEADIAIESGDMSMDRRHCIINVKVQGNTLTHTLRDNPSLTGTFLRQEILGDRDRARLRDGDIVTIGATTLIIHLPEEDDEYYG</sequence>
<name>A0A9D1VQI7_9BACT</name>
<dbReference type="InterPro" id="IPR000253">
    <property type="entry name" value="FHA_dom"/>
</dbReference>
<dbReference type="SUPFAM" id="SSF49879">
    <property type="entry name" value="SMAD/FHA domain"/>
    <property type="match status" value="1"/>
</dbReference>